<dbReference type="PROSITE" id="PS51186">
    <property type="entry name" value="GNAT"/>
    <property type="match status" value="1"/>
</dbReference>
<evidence type="ECO:0000313" key="5">
    <source>
        <dbReference type="EMBL" id="TFC99586.1"/>
    </source>
</evidence>
<gene>
    <name evidence="5" type="ORF">E3T25_14845</name>
</gene>
<dbReference type="InterPro" id="IPR050832">
    <property type="entry name" value="Bact_Acetyltransf"/>
</dbReference>
<keyword evidence="6" id="KW-1185">Reference proteome</keyword>
<comment type="caution">
    <text evidence="5">The sequence shown here is derived from an EMBL/GenBank/DDBJ whole genome shotgun (WGS) entry which is preliminary data.</text>
</comment>
<evidence type="ECO:0000256" key="2">
    <source>
        <dbReference type="ARBA" id="ARBA00023315"/>
    </source>
</evidence>
<dbReference type="InterPro" id="IPR016181">
    <property type="entry name" value="Acyl_CoA_acyltransferase"/>
</dbReference>
<feature type="domain" description="N-acetyltransferase" evidence="4">
    <location>
        <begin position="18"/>
        <end position="168"/>
    </location>
</feature>
<evidence type="ECO:0000313" key="6">
    <source>
        <dbReference type="Proteomes" id="UP000297851"/>
    </source>
</evidence>
<keyword evidence="2" id="KW-0012">Acyltransferase</keyword>
<feature type="region of interest" description="Disordered" evidence="3">
    <location>
        <begin position="165"/>
        <end position="188"/>
    </location>
</feature>
<dbReference type="Proteomes" id="UP000297851">
    <property type="component" value="Unassembled WGS sequence"/>
</dbReference>
<proteinExistence type="predicted"/>
<dbReference type="PANTHER" id="PTHR43877">
    <property type="entry name" value="AMINOALKYLPHOSPHONATE N-ACETYLTRANSFERASE-RELATED-RELATED"/>
    <property type="match status" value="1"/>
</dbReference>
<evidence type="ECO:0000256" key="1">
    <source>
        <dbReference type="ARBA" id="ARBA00022679"/>
    </source>
</evidence>
<dbReference type="CDD" id="cd04301">
    <property type="entry name" value="NAT_SF"/>
    <property type="match status" value="1"/>
</dbReference>
<dbReference type="RefSeq" id="WP_134375129.1">
    <property type="nucleotide sequence ID" value="NZ_SOGO01000040.1"/>
</dbReference>
<dbReference type="EMBL" id="SOGO01000040">
    <property type="protein sequence ID" value="TFC99586.1"/>
    <property type="molecule type" value="Genomic_DNA"/>
</dbReference>
<evidence type="ECO:0000259" key="4">
    <source>
        <dbReference type="PROSITE" id="PS51186"/>
    </source>
</evidence>
<dbReference type="Gene3D" id="3.40.630.30">
    <property type="match status" value="1"/>
</dbReference>
<keyword evidence="1" id="KW-0808">Transferase</keyword>
<dbReference type="PANTHER" id="PTHR43877:SF2">
    <property type="entry name" value="AMINOALKYLPHOSPHONATE N-ACETYLTRANSFERASE-RELATED"/>
    <property type="match status" value="1"/>
</dbReference>
<dbReference type="SUPFAM" id="SSF55729">
    <property type="entry name" value="Acyl-CoA N-acyltransferases (Nat)"/>
    <property type="match status" value="1"/>
</dbReference>
<name>A0ABY2J7B4_9MICO</name>
<accession>A0ABY2J7B4</accession>
<evidence type="ECO:0000256" key="3">
    <source>
        <dbReference type="SAM" id="MobiDB-lite"/>
    </source>
</evidence>
<sequence length="188" mass="20446">MPDSPALAFTAVSVTDAGSIVLLTQYFSDRESGFPAAQGRYRTTFPDPVQFLPPSGVFLLVSEQMGPAERAFVGCGGIRRLEDSPTGNVRFEIKHLWLQPQVRGRGWGQSLLTELERRAREFGADDVVLDTNASLTAAGALYARSGYESCAPYNDNPNATTWYRKSLTRKTDGAGPAESRPPGTRLST</sequence>
<organism evidence="5 6">
    <name type="scientific">Cryobacterium sandaracinum</name>
    <dbReference type="NCBI Taxonomy" id="1259247"/>
    <lineage>
        <taxon>Bacteria</taxon>
        <taxon>Bacillati</taxon>
        <taxon>Actinomycetota</taxon>
        <taxon>Actinomycetes</taxon>
        <taxon>Micrococcales</taxon>
        <taxon>Microbacteriaceae</taxon>
        <taxon>Cryobacterium</taxon>
    </lineage>
</organism>
<reference evidence="5 6" key="1">
    <citation type="submission" date="2019-03" db="EMBL/GenBank/DDBJ databases">
        <title>Genomics of glacier-inhabiting Cryobacterium strains.</title>
        <authorList>
            <person name="Liu Q."/>
            <person name="Xin Y.-H."/>
        </authorList>
    </citation>
    <scope>NUCLEOTIDE SEQUENCE [LARGE SCALE GENOMIC DNA]</scope>
    <source>
        <strain evidence="5 6">TMT2-16</strain>
    </source>
</reference>
<protein>
    <submittedName>
        <fullName evidence="5">N-acetyltransferase</fullName>
    </submittedName>
</protein>
<dbReference type="InterPro" id="IPR000182">
    <property type="entry name" value="GNAT_dom"/>
</dbReference>
<dbReference type="Pfam" id="PF00583">
    <property type="entry name" value="Acetyltransf_1"/>
    <property type="match status" value="1"/>
</dbReference>